<proteinExistence type="predicted"/>
<protein>
    <submittedName>
        <fullName evidence="2">Aldo keto reductase</fullName>
    </submittedName>
</protein>
<accession>A0A9P3UMQ2</accession>
<dbReference type="InterPro" id="IPR020471">
    <property type="entry name" value="AKR"/>
</dbReference>
<comment type="caution">
    <text evidence="2">The sequence shown here is derived from an EMBL/GenBank/DDBJ whole genome shotgun (WGS) entry which is preliminary data.</text>
</comment>
<dbReference type="SUPFAM" id="SSF51430">
    <property type="entry name" value="NAD(P)-linked oxidoreductase"/>
    <property type="match status" value="1"/>
</dbReference>
<feature type="domain" description="NADP-dependent oxidoreductase" evidence="1">
    <location>
        <begin position="13"/>
        <end position="269"/>
    </location>
</feature>
<dbReference type="EMBL" id="BRPK01000004">
    <property type="protein sequence ID" value="GLB37015.1"/>
    <property type="molecule type" value="Genomic_DNA"/>
</dbReference>
<dbReference type="InterPro" id="IPR023210">
    <property type="entry name" value="NADP_OxRdtase_dom"/>
</dbReference>
<organism evidence="2 3">
    <name type="scientific">Lyophyllum shimeji</name>
    <name type="common">Hon-shimeji</name>
    <name type="synonym">Tricholoma shimeji</name>
    <dbReference type="NCBI Taxonomy" id="47721"/>
    <lineage>
        <taxon>Eukaryota</taxon>
        <taxon>Fungi</taxon>
        <taxon>Dikarya</taxon>
        <taxon>Basidiomycota</taxon>
        <taxon>Agaricomycotina</taxon>
        <taxon>Agaricomycetes</taxon>
        <taxon>Agaricomycetidae</taxon>
        <taxon>Agaricales</taxon>
        <taxon>Tricholomatineae</taxon>
        <taxon>Lyophyllaceae</taxon>
        <taxon>Lyophyllum</taxon>
    </lineage>
</organism>
<name>A0A9P3UMQ2_LYOSH</name>
<keyword evidence="3" id="KW-1185">Reference proteome</keyword>
<evidence type="ECO:0000313" key="2">
    <source>
        <dbReference type="EMBL" id="GLB37015.1"/>
    </source>
</evidence>
<evidence type="ECO:0000259" key="1">
    <source>
        <dbReference type="Pfam" id="PF00248"/>
    </source>
</evidence>
<sequence>MQIASKIIYGTAWKAEQTKSLVVNAVLQGFRAIDTAGQPKHYREDLVGDALEILAKEHGIKRADLFLQTKYTSVEGQDPKLAIPYNPNDPISDQIQASLEKSLANLKTTYLDSYLLHSPLKTVEQTVEAWRALISLQKAGKVRMIGVSNTYDVHILHELSRERAVEIVQNRWYEGNDWDRQVHEFCRVNGIMYQSFWTLSGSPSLVNHPALRGLAKVAGCTPEQAVFKFAQLEQVIPLSGTTSTLHMQQDVAAERIQLPPDANDYLNSLRKFVRG</sequence>
<dbReference type="Proteomes" id="UP001063166">
    <property type="component" value="Unassembled WGS sequence"/>
</dbReference>
<dbReference type="OrthoDB" id="5357513at2759"/>
<dbReference type="CDD" id="cd19071">
    <property type="entry name" value="AKR_AKR1-5-like"/>
    <property type="match status" value="1"/>
</dbReference>
<dbReference type="InterPro" id="IPR036812">
    <property type="entry name" value="NAD(P)_OxRdtase_dom_sf"/>
</dbReference>
<dbReference type="Pfam" id="PF00248">
    <property type="entry name" value="Aldo_ket_red"/>
    <property type="match status" value="1"/>
</dbReference>
<dbReference type="GO" id="GO:0016491">
    <property type="term" value="F:oxidoreductase activity"/>
    <property type="evidence" value="ECO:0007669"/>
    <property type="project" value="InterPro"/>
</dbReference>
<dbReference type="PANTHER" id="PTHR43827">
    <property type="entry name" value="2,5-DIKETO-D-GLUCONIC ACID REDUCTASE"/>
    <property type="match status" value="1"/>
</dbReference>
<reference evidence="2" key="1">
    <citation type="submission" date="2022-07" db="EMBL/GenBank/DDBJ databases">
        <title>The genome of Lyophyllum shimeji provides insight into the initial evolution of ectomycorrhizal fungal genome.</title>
        <authorList>
            <person name="Kobayashi Y."/>
            <person name="Shibata T."/>
            <person name="Hirakawa H."/>
            <person name="Shigenobu S."/>
            <person name="Nishiyama T."/>
            <person name="Yamada A."/>
            <person name="Hasebe M."/>
            <person name="Kawaguchi M."/>
        </authorList>
    </citation>
    <scope>NUCLEOTIDE SEQUENCE</scope>
    <source>
        <strain evidence="2">AT787</strain>
    </source>
</reference>
<evidence type="ECO:0000313" key="3">
    <source>
        <dbReference type="Proteomes" id="UP001063166"/>
    </source>
</evidence>
<dbReference type="PANTHER" id="PTHR43827:SF8">
    <property type="entry name" value="ALDO_KETO REDUCTASE FAMILY PROTEIN"/>
    <property type="match status" value="1"/>
</dbReference>
<dbReference type="PRINTS" id="PR00069">
    <property type="entry name" value="ALDKETRDTASE"/>
</dbReference>
<dbReference type="Gene3D" id="3.20.20.100">
    <property type="entry name" value="NADP-dependent oxidoreductase domain"/>
    <property type="match status" value="1"/>
</dbReference>
<dbReference type="AlphaFoldDB" id="A0A9P3UMQ2"/>
<gene>
    <name evidence="2" type="ORF">LshimejAT787_0400660</name>
</gene>